<reference evidence="1" key="1">
    <citation type="submission" date="2021-10" db="EMBL/GenBank/DDBJ databases">
        <title>Psilocybe cubensis genome.</title>
        <authorList>
            <person name="Mckernan K.J."/>
            <person name="Crawford S."/>
            <person name="Trippe A."/>
            <person name="Kane L.T."/>
            <person name="Mclaughlin S."/>
        </authorList>
    </citation>
    <scope>NUCLEOTIDE SEQUENCE</scope>
    <source>
        <strain evidence="1">MGC-MH-2018</strain>
    </source>
</reference>
<dbReference type="EMBL" id="JAFIQS020000005">
    <property type="protein sequence ID" value="KAH9481261.1"/>
    <property type="molecule type" value="Genomic_DNA"/>
</dbReference>
<sequence>MNKMSWLLYLGFAADVIADVLIAVSLCTILLRSKTGIKSTDSKVSFIMAFTVNTGLLTSICALACLITYAIWPQRFIFLGIYFAQSKLYVNALLGSLNARGNIGQSQAGTTMIVPGTSLGTRSIAFNDLDLIEIGTTVERKTFSDGRDLSHHDSSAGSETNH</sequence>
<organism evidence="1 2">
    <name type="scientific">Psilocybe cubensis</name>
    <name type="common">Psychedelic mushroom</name>
    <name type="synonym">Stropharia cubensis</name>
    <dbReference type="NCBI Taxonomy" id="181762"/>
    <lineage>
        <taxon>Eukaryota</taxon>
        <taxon>Fungi</taxon>
        <taxon>Dikarya</taxon>
        <taxon>Basidiomycota</taxon>
        <taxon>Agaricomycotina</taxon>
        <taxon>Agaricomycetes</taxon>
        <taxon>Agaricomycetidae</taxon>
        <taxon>Agaricales</taxon>
        <taxon>Agaricineae</taxon>
        <taxon>Strophariaceae</taxon>
        <taxon>Psilocybe</taxon>
    </lineage>
</organism>
<comment type="caution">
    <text evidence="1">The sequence shown here is derived from an EMBL/GenBank/DDBJ whole genome shotgun (WGS) entry which is preliminary data.</text>
</comment>
<dbReference type="Proteomes" id="UP000664032">
    <property type="component" value="Unassembled WGS sequence"/>
</dbReference>
<keyword evidence="2" id="KW-1185">Reference proteome</keyword>
<gene>
    <name evidence="1" type="ORF">JR316_0005783</name>
</gene>
<accession>A0ACB8H098</accession>
<proteinExistence type="predicted"/>
<evidence type="ECO:0000313" key="2">
    <source>
        <dbReference type="Proteomes" id="UP000664032"/>
    </source>
</evidence>
<name>A0ACB8H098_PSICU</name>
<protein>
    <submittedName>
        <fullName evidence="1">Uncharacterized protein</fullName>
    </submittedName>
</protein>
<evidence type="ECO:0000313" key="1">
    <source>
        <dbReference type="EMBL" id="KAH9481261.1"/>
    </source>
</evidence>